<dbReference type="PROSITE" id="PS50188">
    <property type="entry name" value="B302_SPRY"/>
    <property type="match status" value="1"/>
</dbReference>
<dbReference type="InterPro" id="IPR003879">
    <property type="entry name" value="Butyrophylin_SPRY"/>
</dbReference>
<evidence type="ECO:0000313" key="2">
    <source>
        <dbReference type="EMBL" id="NWI64698.1"/>
    </source>
</evidence>
<dbReference type="InterPro" id="IPR006574">
    <property type="entry name" value="PRY"/>
</dbReference>
<dbReference type="AlphaFoldDB" id="A0A851D802"/>
<comment type="caution">
    <text evidence="2">The sequence shown here is derived from an EMBL/GenBank/DDBJ whole genome shotgun (WGS) entry which is preliminary data.</text>
</comment>
<organism evidence="2 3">
    <name type="scientific">Todus mexicanus</name>
    <name type="common">Puerto Rican tody</name>
    <dbReference type="NCBI Taxonomy" id="135184"/>
    <lineage>
        <taxon>Eukaryota</taxon>
        <taxon>Metazoa</taxon>
        <taxon>Chordata</taxon>
        <taxon>Craniata</taxon>
        <taxon>Vertebrata</taxon>
        <taxon>Euteleostomi</taxon>
        <taxon>Archelosauria</taxon>
        <taxon>Archosauria</taxon>
        <taxon>Dinosauria</taxon>
        <taxon>Saurischia</taxon>
        <taxon>Theropoda</taxon>
        <taxon>Coelurosauria</taxon>
        <taxon>Aves</taxon>
        <taxon>Neognathae</taxon>
        <taxon>Neoaves</taxon>
        <taxon>Telluraves</taxon>
        <taxon>Coraciimorphae</taxon>
        <taxon>Coraciiformes</taxon>
        <taxon>Todidae</taxon>
        <taxon>Todus</taxon>
    </lineage>
</organism>
<evidence type="ECO:0000313" key="3">
    <source>
        <dbReference type="Proteomes" id="UP000660247"/>
    </source>
</evidence>
<dbReference type="SUPFAM" id="SSF49899">
    <property type="entry name" value="Concanavalin A-like lectins/glucanases"/>
    <property type="match status" value="1"/>
</dbReference>
<dbReference type="InterPro" id="IPR013320">
    <property type="entry name" value="ConA-like_dom_sf"/>
</dbReference>
<proteinExistence type="predicted"/>
<dbReference type="Gene3D" id="2.60.120.920">
    <property type="match status" value="1"/>
</dbReference>
<dbReference type="Pfam" id="PF00622">
    <property type="entry name" value="SPRY"/>
    <property type="match status" value="1"/>
</dbReference>
<dbReference type="InterPro" id="IPR050143">
    <property type="entry name" value="TRIM/RBCC"/>
</dbReference>
<dbReference type="EMBL" id="WEIS01029217">
    <property type="protein sequence ID" value="NWI64698.1"/>
    <property type="molecule type" value="Genomic_DNA"/>
</dbReference>
<sequence>VTLDPDTAHPQLVLSEDLRRVKRQHIQQNLPENPKRFIYWCSVLGREGFREGRHCWEVEVQGKVGGDSWWAVGVARTSVNRSELVDLTPGNGVWAVEHFDGTLWTLTFPST</sequence>
<dbReference type="PRINTS" id="PR01407">
    <property type="entry name" value="BUTYPHLNCDUF"/>
</dbReference>
<dbReference type="SMART" id="SM00589">
    <property type="entry name" value="PRY"/>
    <property type="match status" value="1"/>
</dbReference>
<accession>A0A851D802</accession>
<feature type="non-terminal residue" evidence="2">
    <location>
        <position position="1"/>
    </location>
</feature>
<gene>
    <name evidence="2" type="primary">Btn1a1_0</name>
    <name evidence="2" type="ORF">TODMEX_R10547</name>
</gene>
<protein>
    <submittedName>
        <fullName evidence="2">BT1A1 protein</fullName>
    </submittedName>
</protein>
<feature type="domain" description="B30.2/SPRY" evidence="1">
    <location>
        <begin position="1"/>
        <end position="111"/>
    </location>
</feature>
<dbReference type="PANTHER" id="PTHR24103">
    <property type="entry name" value="E3 UBIQUITIN-PROTEIN LIGASE TRIM"/>
    <property type="match status" value="1"/>
</dbReference>
<name>A0A851D802_TODME</name>
<reference evidence="2" key="1">
    <citation type="submission" date="2019-10" db="EMBL/GenBank/DDBJ databases">
        <title>Bird 10,000 Genomes (B10K) Project - Family phase.</title>
        <authorList>
            <person name="Zhang G."/>
        </authorList>
    </citation>
    <scope>NUCLEOTIDE SEQUENCE</scope>
    <source>
        <strain evidence="2">B10K-DU-002-69</strain>
        <tissue evidence="2">Muscle</tissue>
    </source>
</reference>
<keyword evidence="3" id="KW-1185">Reference proteome</keyword>
<dbReference type="Proteomes" id="UP000660247">
    <property type="component" value="Unassembled WGS sequence"/>
</dbReference>
<dbReference type="InterPro" id="IPR043136">
    <property type="entry name" value="B30.2/SPRY_sf"/>
</dbReference>
<evidence type="ECO:0000259" key="1">
    <source>
        <dbReference type="PROSITE" id="PS50188"/>
    </source>
</evidence>
<dbReference type="InterPro" id="IPR003877">
    <property type="entry name" value="SPRY_dom"/>
</dbReference>
<dbReference type="OrthoDB" id="9049620at2759"/>
<dbReference type="InterPro" id="IPR001870">
    <property type="entry name" value="B30.2/SPRY"/>
</dbReference>
<feature type="non-terminal residue" evidence="2">
    <location>
        <position position="111"/>
    </location>
</feature>
<dbReference type="Pfam" id="PF13765">
    <property type="entry name" value="PRY"/>
    <property type="match status" value="1"/>
</dbReference>